<dbReference type="Proteomes" id="UP000178936">
    <property type="component" value="Unassembled WGS sequence"/>
</dbReference>
<dbReference type="InterPro" id="IPR037024">
    <property type="entry name" value="NiFe_Hase_small_N_sf"/>
</dbReference>
<keyword evidence="1" id="KW-0560">Oxidoreductase</keyword>
<dbReference type="Pfam" id="PF01058">
    <property type="entry name" value="Oxidored_q6"/>
    <property type="match status" value="1"/>
</dbReference>
<evidence type="ECO:0000313" key="4">
    <source>
        <dbReference type="Proteomes" id="UP000178936"/>
    </source>
</evidence>
<accession>A0A1G2Q3M2</accession>
<proteinExistence type="predicted"/>
<dbReference type="AlphaFoldDB" id="A0A1G2Q3M2"/>
<sequence>MAETANKKLRVGWFTFSCCEDSTILFTELMNDRWQVWKKLLDFRHARVLQTNNTMDEMDVAFVEGALASPEQVAKLKEIRSKAKKLVAIGACACMGLPSAQRDQFDPERLKEIEPIMARFAYMPHVQKLSDVVTVDAAVPGCPMDEKKFLEALDKFLKEFGVKV</sequence>
<dbReference type="SUPFAM" id="SSF56770">
    <property type="entry name" value="HydA/Nqo6-like"/>
    <property type="match status" value="1"/>
</dbReference>
<dbReference type="GO" id="GO:0016491">
    <property type="term" value="F:oxidoreductase activity"/>
    <property type="evidence" value="ECO:0007669"/>
    <property type="project" value="UniProtKB-KW"/>
</dbReference>
<feature type="domain" description="NADH:ubiquinone oxidoreductase-like 20kDa subunit" evidence="2">
    <location>
        <begin position="23"/>
        <end position="155"/>
    </location>
</feature>
<reference evidence="3 4" key="1">
    <citation type="journal article" date="2016" name="Nat. Commun.">
        <title>Thousands of microbial genomes shed light on interconnected biogeochemical processes in an aquifer system.</title>
        <authorList>
            <person name="Anantharaman K."/>
            <person name="Brown C.T."/>
            <person name="Hug L.A."/>
            <person name="Sharon I."/>
            <person name="Castelle C.J."/>
            <person name="Probst A.J."/>
            <person name="Thomas B.C."/>
            <person name="Singh A."/>
            <person name="Wilkins M.J."/>
            <person name="Karaoz U."/>
            <person name="Brodie E.L."/>
            <person name="Williams K.H."/>
            <person name="Hubbard S.S."/>
            <person name="Banfield J.F."/>
        </authorList>
    </citation>
    <scope>NUCLEOTIDE SEQUENCE [LARGE SCALE GENOMIC DNA]</scope>
</reference>
<dbReference type="Gene3D" id="3.40.50.700">
    <property type="entry name" value="NADH:ubiquinone oxidoreductase-like, 20kDa subunit"/>
    <property type="match status" value="1"/>
</dbReference>
<dbReference type="EMBL" id="MHTB01000021">
    <property type="protein sequence ID" value="OHA55195.1"/>
    <property type="molecule type" value="Genomic_DNA"/>
</dbReference>
<name>A0A1G2Q3M2_9BACT</name>
<dbReference type="InterPro" id="IPR051349">
    <property type="entry name" value="Hydrogenase_assoc-protein"/>
</dbReference>
<dbReference type="InterPro" id="IPR006137">
    <property type="entry name" value="NADH_UbQ_OxRdtase-like_20kDa"/>
</dbReference>
<comment type="caution">
    <text evidence="3">The sequence shown here is derived from an EMBL/GenBank/DDBJ whole genome shotgun (WGS) entry which is preliminary data.</text>
</comment>
<dbReference type="PANTHER" id="PTHR42845">
    <property type="entry name" value="COENZYME F420-REDUCING HYDROGENASE, GAMMA SUBUNIT"/>
    <property type="match status" value="1"/>
</dbReference>
<gene>
    <name evidence="3" type="ORF">A2226_02930</name>
</gene>
<evidence type="ECO:0000313" key="3">
    <source>
        <dbReference type="EMBL" id="OHA55195.1"/>
    </source>
</evidence>
<organism evidence="3 4">
    <name type="scientific">Candidatus Veblenbacteria bacterium RIFOXYA2_FULL_43_9</name>
    <dbReference type="NCBI Taxonomy" id="1802425"/>
    <lineage>
        <taxon>Bacteria</taxon>
        <taxon>Candidatus Vebleniibacteriota</taxon>
    </lineage>
</organism>
<dbReference type="PANTHER" id="PTHR42845:SF1">
    <property type="entry name" value="HYDROGENASE SMALL SUBUNIT"/>
    <property type="match status" value="1"/>
</dbReference>
<evidence type="ECO:0000256" key="1">
    <source>
        <dbReference type="ARBA" id="ARBA00023002"/>
    </source>
</evidence>
<protein>
    <recommendedName>
        <fullName evidence="2">NADH:ubiquinone oxidoreductase-like 20kDa subunit domain-containing protein</fullName>
    </recommendedName>
</protein>
<evidence type="ECO:0000259" key="2">
    <source>
        <dbReference type="Pfam" id="PF01058"/>
    </source>
</evidence>
<dbReference type="GO" id="GO:0051536">
    <property type="term" value="F:iron-sulfur cluster binding"/>
    <property type="evidence" value="ECO:0007669"/>
    <property type="project" value="InterPro"/>
</dbReference>